<name>A0A8D6ZNU9_MUSAM</name>
<feature type="region of interest" description="Disordered" evidence="1">
    <location>
        <begin position="13"/>
        <end position="54"/>
    </location>
</feature>
<evidence type="ECO:0000313" key="2">
    <source>
        <dbReference type="EMBL" id="CAG1832622.1"/>
    </source>
</evidence>
<evidence type="ECO:0000256" key="1">
    <source>
        <dbReference type="SAM" id="MobiDB-lite"/>
    </source>
</evidence>
<feature type="non-terminal residue" evidence="2">
    <location>
        <position position="1"/>
    </location>
</feature>
<sequence length="54" mass="5580">FWILQGTLRDLSKNPSLLTQSGTSEGIEVNGASVPVAEQLPPANTANGHDSSSS</sequence>
<reference evidence="2" key="1">
    <citation type="submission" date="2021-03" db="EMBL/GenBank/DDBJ databases">
        <authorList>
            <consortium name="Genoscope - CEA"/>
            <person name="William W."/>
        </authorList>
    </citation>
    <scope>NUCLEOTIDE SEQUENCE</scope>
    <source>
        <strain evidence="2">Doubled-haploid Pahang</strain>
    </source>
</reference>
<feature type="compositionally biased region" description="Polar residues" evidence="1">
    <location>
        <begin position="13"/>
        <end position="24"/>
    </location>
</feature>
<proteinExistence type="predicted"/>
<gene>
    <name evidence="2" type="ORF">GSMUA_85420.1</name>
</gene>
<protein>
    <submittedName>
        <fullName evidence="2">(wild Malaysian banana) hypothetical protein</fullName>
    </submittedName>
</protein>
<dbReference type="EMBL" id="HG996472">
    <property type="protein sequence ID" value="CAG1832622.1"/>
    <property type="molecule type" value="Genomic_DNA"/>
</dbReference>
<feature type="compositionally biased region" description="Polar residues" evidence="1">
    <location>
        <begin position="42"/>
        <end position="54"/>
    </location>
</feature>
<organism evidence="2">
    <name type="scientific">Musa acuminata subsp. malaccensis</name>
    <name type="common">Wild banana</name>
    <name type="synonym">Musa malaccensis</name>
    <dbReference type="NCBI Taxonomy" id="214687"/>
    <lineage>
        <taxon>Eukaryota</taxon>
        <taxon>Viridiplantae</taxon>
        <taxon>Streptophyta</taxon>
        <taxon>Embryophyta</taxon>
        <taxon>Tracheophyta</taxon>
        <taxon>Spermatophyta</taxon>
        <taxon>Magnoliopsida</taxon>
        <taxon>Liliopsida</taxon>
        <taxon>Zingiberales</taxon>
        <taxon>Musaceae</taxon>
        <taxon>Musa</taxon>
    </lineage>
</organism>
<dbReference type="AlphaFoldDB" id="A0A8D6ZNU9"/>
<accession>A0A8D6ZNU9</accession>